<evidence type="ECO:0000256" key="2">
    <source>
        <dbReference type="ARBA" id="ARBA00023125"/>
    </source>
</evidence>
<dbReference type="EMBL" id="BAABRO010000008">
    <property type="protein sequence ID" value="GAA5508216.1"/>
    <property type="molecule type" value="Genomic_DNA"/>
</dbReference>
<evidence type="ECO:0000259" key="4">
    <source>
        <dbReference type="PROSITE" id="PS01124"/>
    </source>
</evidence>
<comment type="caution">
    <text evidence="5">The sequence shown here is derived from an EMBL/GenBank/DDBJ whole genome shotgun (WGS) entry which is preliminary data.</text>
</comment>
<proteinExistence type="predicted"/>
<dbReference type="InterPro" id="IPR028082">
    <property type="entry name" value="Peripla_BP_I"/>
</dbReference>
<name>A0ABP9VST3_9BACT</name>
<dbReference type="Pfam" id="PF13377">
    <property type="entry name" value="Peripla_BP_3"/>
    <property type="match status" value="1"/>
</dbReference>
<dbReference type="InterPro" id="IPR046335">
    <property type="entry name" value="LacI/GalR-like_sensor"/>
</dbReference>
<keyword evidence="3" id="KW-0804">Transcription</keyword>
<sequence length="385" mass="43881">MIRRRSVALLIETSNAYARGLLSGIVDYIHSHDAWSIYLPEQERAAPPPEWLRRWKGDGIIARIETKEIAESIQRTGIPVVDVSAARHYPGVPWVETNDEEIASLAAEHLLQRGFKHLGFCGDAEFNWSTWRRNYFRDLVEKSGCDFHCYETAINEKSSSSFESERQRIAQWLKDLPKPIGVFASYDIKAQLVLDVCRELEIAVPEEIAVLGVDNDELLCSLADPPLSSVVPNSRKTGFEAARLLDAMMNGEEVSEEGRLIEPLGVETRQSTDILAIDDTDVAAALQFIRQHAYAGINVNDIVRHVNISRRVLETRFRNVIGRTPHEEILRQRIMRVKKLLAETDMTLRQIATRTGFEHTEYLTVAFKRETKQTPTQFRKKVTNK</sequence>
<evidence type="ECO:0000256" key="3">
    <source>
        <dbReference type="ARBA" id="ARBA00023163"/>
    </source>
</evidence>
<dbReference type="PROSITE" id="PS00041">
    <property type="entry name" value="HTH_ARAC_FAMILY_1"/>
    <property type="match status" value="1"/>
</dbReference>
<feature type="domain" description="HTH araC/xylS-type" evidence="4">
    <location>
        <begin position="283"/>
        <end position="381"/>
    </location>
</feature>
<dbReference type="Pfam" id="PF22177">
    <property type="entry name" value="PBP1_XylR"/>
    <property type="match status" value="1"/>
</dbReference>
<dbReference type="PANTHER" id="PTHR30146">
    <property type="entry name" value="LACI-RELATED TRANSCRIPTIONAL REPRESSOR"/>
    <property type="match status" value="1"/>
</dbReference>
<dbReference type="SMART" id="SM00342">
    <property type="entry name" value="HTH_ARAC"/>
    <property type="match status" value="1"/>
</dbReference>
<dbReference type="InterPro" id="IPR018060">
    <property type="entry name" value="HTH_AraC"/>
</dbReference>
<keyword evidence="6" id="KW-1185">Reference proteome</keyword>
<evidence type="ECO:0000313" key="6">
    <source>
        <dbReference type="Proteomes" id="UP001416858"/>
    </source>
</evidence>
<gene>
    <name evidence="5" type="primary">xylR_5</name>
    <name evidence="5" type="ORF">Rcae01_03682</name>
</gene>
<dbReference type="Gene3D" id="1.10.10.60">
    <property type="entry name" value="Homeodomain-like"/>
    <property type="match status" value="1"/>
</dbReference>
<dbReference type="Gene3D" id="3.40.50.2300">
    <property type="match status" value="2"/>
</dbReference>
<dbReference type="PROSITE" id="PS01124">
    <property type="entry name" value="HTH_ARAC_FAMILY_2"/>
    <property type="match status" value="1"/>
</dbReference>
<dbReference type="Pfam" id="PF12833">
    <property type="entry name" value="HTH_18"/>
    <property type="match status" value="1"/>
</dbReference>
<keyword evidence="2" id="KW-0238">DNA-binding</keyword>
<dbReference type="Proteomes" id="UP001416858">
    <property type="component" value="Unassembled WGS sequence"/>
</dbReference>
<evidence type="ECO:0000256" key="1">
    <source>
        <dbReference type="ARBA" id="ARBA00023015"/>
    </source>
</evidence>
<dbReference type="SUPFAM" id="SSF46689">
    <property type="entry name" value="Homeodomain-like"/>
    <property type="match status" value="2"/>
</dbReference>
<evidence type="ECO:0000313" key="5">
    <source>
        <dbReference type="EMBL" id="GAA5508216.1"/>
    </source>
</evidence>
<dbReference type="InterPro" id="IPR018062">
    <property type="entry name" value="HTH_AraC-typ_CS"/>
</dbReference>
<dbReference type="SUPFAM" id="SSF53822">
    <property type="entry name" value="Periplasmic binding protein-like I"/>
    <property type="match status" value="1"/>
</dbReference>
<dbReference type="RefSeq" id="WP_345685013.1">
    <property type="nucleotide sequence ID" value="NZ_BAABRO010000008.1"/>
</dbReference>
<dbReference type="InterPro" id="IPR009057">
    <property type="entry name" value="Homeodomain-like_sf"/>
</dbReference>
<dbReference type="PANTHER" id="PTHR30146:SF24">
    <property type="entry name" value="XYLOSE OPERON REGULATORY PROTEIN"/>
    <property type="match status" value="1"/>
</dbReference>
<dbReference type="InterPro" id="IPR054031">
    <property type="entry name" value="XylR_PBP1"/>
</dbReference>
<protein>
    <submittedName>
        <fullName evidence="5">Xylose operon regulatory protein</fullName>
    </submittedName>
</protein>
<dbReference type="CDD" id="cd01543">
    <property type="entry name" value="PBP1_XylR"/>
    <property type="match status" value="1"/>
</dbReference>
<reference evidence="5 6" key="1">
    <citation type="submission" date="2024-02" db="EMBL/GenBank/DDBJ databases">
        <title>Rhodopirellula caenicola NBRC 110016.</title>
        <authorList>
            <person name="Ichikawa N."/>
            <person name="Katano-Makiyama Y."/>
            <person name="Hidaka K."/>
        </authorList>
    </citation>
    <scope>NUCLEOTIDE SEQUENCE [LARGE SCALE GENOMIC DNA]</scope>
    <source>
        <strain evidence="5 6">NBRC 110016</strain>
    </source>
</reference>
<keyword evidence="1" id="KW-0805">Transcription regulation</keyword>
<accession>A0ABP9VST3</accession>
<organism evidence="5 6">
    <name type="scientific">Novipirellula caenicola</name>
    <dbReference type="NCBI Taxonomy" id="1536901"/>
    <lineage>
        <taxon>Bacteria</taxon>
        <taxon>Pseudomonadati</taxon>
        <taxon>Planctomycetota</taxon>
        <taxon>Planctomycetia</taxon>
        <taxon>Pirellulales</taxon>
        <taxon>Pirellulaceae</taxon>
        <taxon>Novipirellula</taxon>
    </lineage>
</organism>